<keyword evidence="3 6" id="KW-0812">Transmembrane</keyword>
<dbReference type="PANTHER" id="PTHR43461:SF1">
    <property type="entry name" value="TRANSMEMBRANE PROTEIN 256"/>
    <property type="match status" value="1"/>
</dbReference>
<comment type="similarity">
    <text evidence="2">Belongs to the UPF0382 family.</text>
</comment>
<reference evidence="7 8" key="1">
    <citation type="submission" date="2019-08" db="EMBL/GenBank/DDBJ databases">
        <title>Professor.</title>
        <authorList>
            <person name="Park J.S."/>
        </authorList>
    </citation>
    <scope>NUCLEOTIDE SEQUENCE [LARGE SCALE GENOMIC DNA]</scope>
    <source>
        <strain evidence="7 8">176CP5-101</strain>
    </source>
</reference>
<dbReference type="Pfam" id="PF04241">
    <property type="entry name" value="DUF423"/>
    <property type="match status" value="1"/>
</dbReference>
<dbReference type="AlphaFoldDB" id="A0A5C8V9N4"/>
<evidence type="ECO:0000256" key="6">
    <source>
        <dbReference type="SAM" id="Phobius"/>
    </source>
</evidence>
<keyword evidence="8" id="KW-1185">Reference proteome</keyword>
<protein>
    <submittedName>
        <fullName evidence="7">DUF423 domain-containing protein</fullName>
    </submittedName>
</protein>
<organism evidence="7 8">
    <name type="scientific">Flagellimonas hymeniacidonis</name>
    <dbReference type="NCBI Taxonomy" id="2603628"/>
    <lineage>
        <taxon>Bacteria</taxon>
        <taxon>Pseudomonadati</taxon>
        <taxon>Bacteroidota</taxon>
        <taxon>Flavobacteriia</taxon>
        <taxon>Flavobacteriales</taxon>
        <taxon>Flavobacteriaceae</taxon>
        <taxon>Flagellimonas</taxon>
    </lineage>
</organism>
<comment type="caution">
    <text evidence="7">The sequence shown here is derived from an EMBL/GenBank/DDBJ whole genome shotgun (WGS) entry which is preliminary data.</text>
</comment>
<dbReference type="Proteomes" id="UP000321456">
    <property type="component" value="Unassembled WGS sequence"/>
</dbReference>
<evidence type="ECO:0000313" key="7">
    <source>
        <dbReference type="EMBL" id="TXN38073.1"/>
    </source>
</evidence>
<gene>
    <name evidence="7" type="ORF">FVB32_07200</name>
</gene>
<evidence type="ECO:0000313" key="8">
    <source>
        <dbReference type="Proteomes" id="UP000321456"/>
    </source>
</evidence>
<dbReference type="EMBL" id="VRUR01000001">
    <property type="protein sequence ID" value="TXN38073.1"/>
    <property type="molecule type" value="Genomic_DNA"/>
</dbReference>
<proteinExistence type="inferred from homology"/>
<evidence type="ECO:0000256" key="1">
    <source>
        <dbReference type="ARBA" id="ARBA00004141"/>
    </source>
</evidence>
<evidence type="ECO:0000256" key="5">
    <source>
        <dbReference type="ARBA" id="ARBA00023136"/>
    </source>
</evidence>
<feature type="transmembrane region" description="Helical" evidence="6">
    <location>
        <begin position="45"/>
        <end position="62"/>
    </location>
</feature>
<evidence type="ECO:0000256" key="2">
    <source>
        <dbReference type="ARBA" id="ARBA00009694"/>
    </source>
</evidence>
<sequence>MNKTIVFMGAVLGFLSILFGAFGAHALENLINVEAIGTFETGVRYQMYQAFFLMILGTWNGLAEKQTKIVFRLILVGTILFSFSIYLLAMNSLTTIDFKKIGFLTPIGGTLLLAGWFLFGYSILTKKTVK</sequence>
<evidence type="ECO:0000256" key="4">
    <source>
        <dbReference type="ARBA" id="ARBA00022989"/>
    </source>
</evidence>
<feature type="transmembrane region" description="Helical" evidence="6">
    <location>
        <begin position="69"/>
        <end position="89"/>
    </location>
</feature>
<dbReference type="GO" id="GO:0005886">
    <property type="term" value="C:plasma membrane"/>
    <property type="evidence" value="ECO:0007669"/>
    <property type="project" value="TreeGrafter"/>
</dbReference>
<accession>A0A5C8V9N4</accession>
<evidence type="ECO:0000256" key="3">
    <source>
        <dbReference type="ARBA" id="ARBA00022692"/>
    </source>
</evidence>
<comment type="subcellular location">
    <subcellularLocation>
        <location evidence="1">Membrane</location>
        <topology evidence="1">Multi-pass membrane protein</topology>
    </subcellularLocation>
</comment>
<keyword evidence="4 6" id="KW-1133">Transmembrane helix</keyword>
<name>A0A5C8V9N4_9FLAO</name>
<dbReference type="RefSeq" id="WP_147742618.1">
    <property type="nucleotide sequence ID" value="NZ_VRUR01000001.1"/>
</dbReference>
<dbReference type="PANTHER" id="PTHR43461">
    <property type="entry name" value="TRANSMEMBRANE PROTEIN 256"/>
    <property type="match status" value="1"/>
</dbReference>
<dbReference type="InterPro" id="IPR006696">
    <property type="entry name" value="DUF423"/>
</dbReference>
<feature type="transmembrane region" description="Helical" evidence="6">
    <location>
        <begin position="101"/>
        <end position="124"/>
    </location>
</feature>
<keyword evidence="5 6" id="KW-0472">Membrane</keyword>